<dbReference type="InterPro" id="IPR000847">
    <property type="entry name" value="LysR_HTH_N"/>
</dbReference>
<feature type="domain" description="HTH lysR-type" evidence="5">
    <location>
        <begin position="1"/>
        <end position="58"/>
    </location>
</feature>
<dbReference type="Gene3D" id="1.10.10.10">
    <property type="entry name" value="Winged helix-like DNA-binding domain superfamily/Winged helix DNA-binding domain"/>
    <property type="match status" value="1"/>
</dbReference>
<dbReference type="EMBL" id="LZYZ01000011">
    <property type="protein sequence ID" value="OOM05929.1"/>
    <property type="molecule type" value="Genomic_DNA"/>
</dbReference>
<dbReference type="InterPro" id="IPR005119">
    <property type="entry name" value="LysR_subst-bd"/>
</dbReference>
<dbReference type="SUPFAM" id="SSF46785">
    <property type="entry name" value="Winged helix' DNA-binding domain"/>
    <property type="match status" value="1"/>
</dbReference>
<evidence type="ECO:0000256" key="2">
    <source>
        <dbReference type="ARBA" id="ARBA00023015"/>
    </source>
</evidence>
<dbReference type="Pfam" id="PF03466">
    <property type="entry name" value="LysR_substrate"/>
    <property type="match status" value="1"/>
</dbReference>
<dbReference type="PANTHER" id="PTHR30126">
    <property type="entry name" value="HTH-TYPE TRANSCRIPTIONAL REGULATOR"/>
    <property type="match status" value="1"/>
</dbReference>
<dbReference type="InterPro" id="IPR036390">
    <property type="entry name" value="WH_DNA-bd_sf"/>
</dbReference>
<dbReference type="STRING" id="169679.CSACC_25270"/>
<dbReference type="InterPro" id="IPR036388">
    <property type="entry name" value="WH-like_DNA-bd_sf"/>
</dbReference>
<accession>A0A1S8MP08</accession>
<dbReference type="Pfam" id="PF00126">
    <property type="entry name" value="HTH_1"/>
    <property type="match status" value="1"/>
</dbReference>
<dbReference type="PROSITE" id="PS50931">
    <property type="entry name" value="HTH_LYSR"/>
    <property type="match status" value="1"/>
</dbReference>
<keyword evidence="4" id="KW-0804">Transcription</keyword>
<dbReference type="SUPFAM" id="SSF53850">
    <property type="entry name" value="Periplasmic binding protein-like II"/>
    <property type="match status" value="1"/>
</dbReference>
<evidence type="ECO:0000256" key="3">
    <source>
        <dbReference type="ARBA" id="ARBA00023125"/>
    </source>
</evidence>
<protein>
    <submittedName>
        <fullName evidence="6">HTH-type transcriptional activator CmpR</fullName>
    </submittedName>
</protein>
<sequence length="293" mass="33055">MNLHALRLFYTVAKTGSVTVASQQLKISQPAITAQIKKFEKENGVILFLPKGRGIYLSKIGEQLVKEADAIFKIEDRIETIIDNYKQGKNGTLKIAGNYLSTNFLIPMWVTKLKQNNKDINIEINTLNTESAINQLVSYQVDVAILGSGAMRYIDKINITKIMDDDLWFVASSKHKYANKKVSLTDIMLEPFIMREKGSYARSLLESLCYTYGIGLPKIALEFNGLHETLRASMCGYGVNFCSSIAAKEFIDMGKLSRIYIDNINLKNEIVICIRKDEEKTNLVKKFISVINS</sequence>
<proteinExistence type="inferred from homology"/>
<dbReference type="RefSeq" id="WP_077867454.1">
    <property type="nucleotide sequence ID" value="NZ_LZYZ01000011.1"/>
</dbReference>
<evidence type="ECO:0000313" key="6">
    <source>
        <dbReference type="EMBL" id="OOM05929.1"/>
    </source>
</evidence>
<gene>
    <name evidence="6" type="primary">cmpR</name>
    <name evidence="6" type="ORF">CLOSAC_45080</name>
</gene>
<dbReference type="PANTHER" id="PTHR30126:SF40">
    <property type="entry name" value="HTH-TYPE TRANSCRIPTIONAL REGULATOR GLTR"/>
    <property type="match status" value="1"/>
</dbReference>
<evidence type="ECO:0000313" key="7">
    <source>
        <dbReference type="Proteomes" id="UP000191154"/>
    </source>
</evidence>
<dbReference type="Gene3D" id="3.40.190.290">
    <property type="match status" value="1"/>
</dbReference>
<dbReference type="AlphaFoldDB" id="A0A1S8MP08"/>
<comment type="caution">
    <text evidence="6">The sequence shown here is derived from an EMBL/GenBank/DDBJ whole genome shotgun (WGS) entry which is preliminary data.</text>
</comment>
<dbReference type="GO" id="GO:0003700">
    <property type="term" value="F:DNA-binding transcription factor activity"/>
    <property type="evidence" value="ECO:0007669"/>
    <property type="project" value="InterPro"/>
</dbReference>
<comment type="similarity">
    <text evidence="1">Belongs to the LysR transcriptional regulatory family.</text>
</comment>
<reference evidence="6 7" key="1">
    <citation type="submission" date="2016-05" db="EMBL/GenBank/DDBJ databases">
        <title>Microbial solvent formation.</title>
        <authorList>
            <person name="Poehlein A."/>
            <person name="Montoya Solano J.D."/>
            <person name="Flitsch S."/>
            <person name="Krabben P."/>
            <person name="Duerre P."/>
            <person name="Daniel R."/>
        </authorList>
    </citation>
    <scope>NUCLEOTIDE SEQUENCE [LARGE SCALE GENOMIC DNA]</scope>
    <source>
        <strain evidence="6 7">L1-8</strain>
    </source>
</reference>
<name>A0A1S8MP08_CLOSA</name>
<evidence type="ECO:0000256" key="4">
    <source>
        <dbReference type="ARBA" id="ARBA00023163"/>
    </source>
</evidence>
<dbReference type="CDD" id="cd05466">
    <property type="entry name" value="PBP2_LTTR_substrate"/>
    <property type="match status" value="1"/>
</dbReference>
<dbReference type="Proteomes" id="UP000191154">
    <property type="component" value="Unassembled WGS sequence"/>
</dbReference>
<organism evidence="6 7">
    <name type="scientific">Clostridium saccharobutylicum</name>
    <dbReference type="NCBI Taxonomy" id="169679"/>
    <lineage>
        <taxon>Bacteria</taxon>
        <taxon>Bacillati</taxon>
        <taxon>Bacillota</taxon>
        <taxon>Clostridia</taxon>
        <taxon>Eubacteriales</taxon>
        <taxon>Clostridiaceae</taxon>
        <taxon>Clostridium</taxon>
    </lineage>
</organism>
<evidence type="ECO:0000256" key="1">
    <source>
        <dbReference type="ARBA" id="ARBA00009437"/>
    </source>
</evidence>
<keyword evidence="2" id="KW-0805">Transcription regulation</keyword>
<evidence type="ECO:0000259" key="5">
    <source>
        <dbReference type="PROSITE" id="PS50931"/>
    </source>
</evidence>
<keyword evidence="3" id="KW-0238">DNA-binding</keyword>
<dbReference type="GO" id="GO:0000976">
    <property type="term" value="F:transcription cis-regulatory region binding"/>
    <property type="evidence" value="ECO:0007669"/>
    <property type="project" value="TreeGrafter"/>
</dbReference>